<feature type="binding site" evidence="5">
    <location>
        <position position="128"/>
    </location>
    <ligand>
        <name>NAD(+)</name>
        <dbReference type="ChEBI" id="CHEBI:57540"/>
    </ligand>
</feature>
<dbReference type="Proteomes" id="UP000005388">
    <property type="component" value="Unassembled WGS sequence"/>
</dbReference>
<comment type="similarity">
    <text evidence="1">Belongs to the iron-containing alcohol dehydrogenase family.</text>
</comment>
<dbReference type="GO" id="GO:0046872">
    <property type="term" value="F:metal ion binding"/>
    <property type="evidence" value="ECO:0007669"/>
    <property type="project" value="UniProtKB-KW"/>
</dbReference>
<feature type="binding site" evidence="5">
    <location>
        <position position="122"/>
    </location>
    <ligand>
        <name>NAD(+)</name>
        <dbReference type="ChEBI" id="CHEBI:57540"/>
    </ligand>
</feature>
<dbReference type="STRING" id="764291.STRUR_1292"/>
<evidence type="ECO:0000256" key="2">
    <source>
        <dbReference type="ARBA" id="ARBA00022723"/>
    </source>
</evidence>
<evidence type="ECO:0000259" key="6">
    <source>
        <dbReference type="Pfam" id="PF00465"/>
    </source>
</evidence>
<feature type="domain" description="Alcohol dehydrogenase iron-type/glycerol dehydrogenase GldA" evidence="6">
    <location>
        <begin position="12"/>
        <end position="135"/>
    </location>
</feature>
<keyword evidence="3 7" id="KW-0560">Oxidoreductase</keyword>
<evidence type="ECO:0000256" key="5">
    <source>
        <dbReference type="PIRSR" id="PIRSR000112-3"/>
    </source>
</evidence>
<dbReference type="InterPro" id="IPR016205">
    <property type="entry name" value="Glycerol_DH"/>
</dbReference>
<keyword evidence="5" id="KW-0520">NAD</keyword>
<evidence type="ECO:0000256" key="4">
    <source>
        <dbReference type="PIRSR" id="PIRSR000112-1"/>
    </source>
</evidence>
<dbReference type="InterPro" id="IPR001670">
    <property type="entry name" value="ADH_Fe/GldA"/>
</dbReference>
<evidence type="ECO:0000256" key="1">
    <source>
        <dbReference type="ARBA" id="ARBA00007358"/>
    </source>
</evidence>
<dbReference type="GO" id="GO:0004022">
    <property type="term" value="F:alcohol dehydrogenase (NAD+) activity"/>
    <property type="evidence" value="ECO:0007669"/>
    <property type="project" value="UniProtKB-EC"/>
</dbReference>
<comment type="cofactor">
    <cofactor evidence="4">
        <name>Zn(2+)</name>
        <dbReference type="ChEBI" id="CHEBI:29105"/>
    </cofactor>
    <text evidence="4">Binds 1 zinc ion per subunit.</text>
</comment>
<feature type="binding site" evidence="4">
    <location>
        <position position="168"/>
    </location>
    <ligand>
        <name>glycerol</name>
        <dbReference type="ChEBI" id="CHEBI:17754"/>
    </ligand>
</feature>
<feature type="binding site" evidence="5">
    <location>
        <begin position="91"/>
        <end position="95"/>
    </location>
    <ligand>
        <name>NAD(+)</name>
        <dbReference type="ChEBI" id="CHEBI:57540"/>
    </ligand>
</feature>
<accession>G5KGH4</accession>
<feature type="binding site" evidence="4">
    <location>
        <position position="271"/>
    </location>
    <ligand>
        <name>glycerol</name>
        <dbReference type="ChEBI" id="CHEBI:17754"/>
    </ligand>
</feature>
<dbReference type="EMBL" id="AEUZ02000001">
    <property type="protein sequence ID" value="EHJ56617.1"/>
    <property type="molecule type" value="Genomic_DNA"/>
</dbReference>
<comment type="caution">
    <text evidence="7">The sequence shown here is derived from an EMBL/GenBank/DDBJ whole genome shotgun (WGS) entry which is preliminary data.</text>
</comment>
<dbReference type="eggNOG" id="COG0371">
    <property type="taxonomic scope" value="Bacteria"/>
</dbReference>
<dbReference type="Gene3D" id="3.40.50.1970">
    <property type="match status" value="1"/>
</dbReference>
<dbReference type="PANTHER" id="PTHR43616">
    <property type="entry name" value="GLYCEROL DEHYDROGENASE"/>
    <property type="match status" value="1"/>
</dbReference>
<dbReference type="SUPFAM" id="SSF56796">
    <property type="entry name" value="Dehydroquinate synthase-like"/>
    <property type="match status" value="1"/>
</dbReference>
<evidence type="ECO:0000313" key="8">
    <source>
        <dbReference type="Proteomes" id="UP000005388"/>
    </source>
</evidence>
<proteinExistence type="inferred from homology"/>
<name>G5KGH4_9STRE</name>
<dbReference type="InterPro" id="IPR018211">
    <property type="entry name" value="ADH_Fe_CS"/>
</dbReference>
<gene>
    <name evidence="7" type="ORF">STRUR_1292</name>
</gene>
<dbReference type="Gene3D" id="1.20.1090.10">
    <property type="entry name" value="Dehydroquinate synthase-like - alpha domain"/>
    <property type="match status" value="1"/>
</dbReference>
<feature type="binding site" evidence="4">
    <location>
        <position position="254"/>
    </location>
    <ligand>
        <name>glycerol</name>
        <dbReference type="ChEBI" id="CHEBI:17754"/>
    </ligand>
</feature>
<dbReference type="PIRSF" id="PIRSF000112">
    <property type="entry name" value="Glycerol_dehydrogenase"/>
    <property type="match status" value="1"/>
</dbReference>
<dbReference type="CDD" id="cd08172">
    <property type="entry name" value="GlyDH-like"/>
    <property type="match status" value="1"/>
</dbReference>
<keyword evidence="8" id="KW-1185">Reference proteome</keyword>
<dbReference type="AlphaFoldDB" id="G5KGH4"/>
<organism evidence="7 8">
    <name type="scientific">Streptococcus urinalis 2285-97</name>
    <dbReference type="NCBI Taxonomy" id="764291"/>
    <lineage>
        <taxon>Bacteria</taxon>
        <taxon>Bacillati</taxon>
        <taxon>Bacillota</taxon>
        <taxon>Bacilli</taxon>
        <taxon>Lactobacillales</taxon>
        <taxon>Streptococcaceae</taxon>
        <taxon>Streptococcus</taxon>
    </lineage>
</organism>
<dbReference type="PROSITE" id="PS00913">
    <property type="entry name" value="ADH_IRON_1"/>
    <property type="match status" value="1"/>
</dbReference>
<dbReference type="PANTHER" id="PTHR43616:SF3">
    <property type="entry name" value="HYDROXYCARBOXYLATE DEHYDROGENASE A"/>
    <property type="match status" value="1"/>
</dbReference>
<evidence type="ECO:0000313" key="7">
    <source>
        <dbReference type="EMBL" id="EHJ56617.1"/>
    </source>
</evidence>
<keyword evidence="2 4" id="KW-0479">Metal-binding</keyword>
<reference evidence="7 8" key="1">
    <citation type="journal article" date="2014" name="Int. J. Syst. Evol. Microbiol.">
        <title>Phylogenomics and the dynamic genome evolution of the genus Streptococcus.</title>
        <authorList>
            <consortium name="The Broad Institute Genome Sequencing Platform"/>
            <person name="Richards V.P."/>
            <person name="Palmer S.R."/>
            <person name="Pavinski Bitar P.D."/>
            <person name="Qin X."/>
            <person name="Weinstock G.M."/>
            <person name="Highlander S.K."/>
            <person name="Town C.D."/>
            <person name="Burne R.A."/>
            <person name="Stanhope M.J."/>
        </authorList>
    </citation>
    <scope>NUCLEOTIDE SEQUENCE [LARGE SCALE GENOMIC DNA]</scope>
    <source>
        <strain evidence="7 8">2285-97</strain>
    </source>
</reference>
<keyword evidence="4" id="KW-0862">Zinc</keyword>
<sequence length="362" mass="39934">MEFQSVVRGEASQYYAEIGAVNKLEEKVTLFKTPIIITGEKSYQAFLDVREKEPEFPVLRYDRTASHENMDLLASQAKELGADLLIGIGGGKVLDTTKGTAERLNVDFVLIPTVAGTCACATPVAAVYNPDHSFKCVDYYQRSGFLTLVDYDLLVKSPREYLIGGICDTLAKWYESEIINRQKDKQELPAMVQLGLAAAKVSIDVLLKDTKASLQSHSKEEVTPAFERVVDTVFAVSAYVGCLACEAGRMAGAHAIHNGLTQYSETNTIQHGVKVAYGILVQLCATNDIDEVKKLVPFYQENGFIYSWDQLHITSASFEEAAHKVAKFAASDRETFNLAVKNVTTEEVYQAMVTLEDTINSL</sequence>
<dbReference type="Pfam" id="PF00465">
    <property type="entry name" value="Fe-ADH"/>
    <property type="match status" value="1"/>
</dbReference>
<dbReference type="EC" id="1.1.1.1" evidence="7"/>
<protein>
    <submittedName>
        <fullName evidence="7">Alcohol dehydrogenase, iron-dependent</fullName>
        <ecNumber evidence="7">1.1.1.1</ecNumber>
    </submittedName>
</protein>
<dbReference type="RefSeq" id="WP_006739366.1">
    <property type="nucleotide sequence ID" value="NZ_AEUZ02000001.1"/>
</dbReference>
<evidence type="ECO:0000256" key="3">
    <source>
        <dbReference type="ARBA" id="ARBA00023002"/>
    </source>
</evidence>